<feature type="transmembrane region" description="Helical" evidence="1">
    <location>
        <begin position="211"/>
        <end position="230"/>
    </location>
</feature>
<dbReference type="FunFam" id="1.20.1250.20:FF:000413">
    <property type="entry name" value="Karmoisin, isoform B"/>
    <property type="match status" value="1"/>
</dbReference>
<keyword evidence="1" id="KW-0812">Transmembrane</keyword>
<feature type="transmembrane region" description="Helical" evidence="1">
    <location>
        <begin position="323"/>
        <end position="343"/>
    </location>
</feature>
<dbReference type="Pfam" id="PF07690">
    <property type="entry name" value="MFS_1"/>
    <property type="match status" value="1"/>
</dbReference>
<feature type="transmembrane region" description="Helical" evidence="1">
    <location>
        <begin position="92"/>
        <end position="114"/>
    </location>
</feature>
<dbReference type="PANTHER" id="PTHR11360">
    <property type="entry name" value="MONOCARBOXYLATE TRANSPORTER"/>
    <property type="match status" value="1"/>
</dbReference>
<feature type="transmembrane region" description="Helical" evidence="1">
    <location>
        <begin position="293"/>
        <end position="311"/>
    </location>
</feature>
<dbReference type="EMBL" id="OV121134">
    <property type="protein sequence ID" value="CAH0553383.1"/>
    <property type="molecule type" value="Genomic_DNA"/>
</dbReference>
<gene>
    <name evidence="2" type="ORF">MELIAE_LOCUS5389</name>
</gene>
<evidence type="ECO:0000256" key="1">
    <source>
        <dbReference type="SAM" id="Phobius"/>
    </source>
</evidence>
<keyword evidence="1" id="KW-1133">Transmembrane helix</keyword>
<dbReference type="Gene3D" id="1.20.1250.20">
    <property type="entry name" value="MFS general substrate transporter like domains"/>
    <property type="match status" value="2"/>
</dbReference>
<feature type="transmembrane region" description="Helical" evidence="1">
    <location>
        <begin position="415"/>
        <end position="437"/>
    </location>
</feature>
<name>A0A9P0AZV6_BRAAE</name>
<feature type="transmembrane region" description="Helical" evidence="1">
    <location>
        <begin position="177"/>
        <end position="199"/>
    </location>
</feature>
<dbReference type="SUPFAM" id="SSF103473">
    <property type="entry name" value="MFS general substrate transporter"/>
    <property type="match status" value="1"/>
</dbReference>
<dbReference type="InterPro" id="IPR011701">
    <property type="entry name" value="MFS"/>
</dbReference>
<dbReference type="PANTHER" id="PTHR11360:SF312">
    <property type="entry name" value="KARMOISIN, ISOFORM B"/>
    <property type="match status" value="1"/>
</dbReference>
<dbReference type="InterPro" id="IPR036259">
    <property type="entry name" value="MFS_trans_sf"/>
</dbReference>
<feature type="transmembrane region" description="Helical" evidence="1">
    <location>
        <begin position="258"/>
        <end position="278"/>
    </location>
</feature>
<dbReference type="AlphaFoldDB" id="A0A9P0AZV6"/>
<evidence type="ECO:0008006" key="4">
    <source>
        <dbReference type="Google" id="ProtNLM"/>
    </source>
</evidence>
<dbReference type="OrthoDB" id="6499973at2759"/>
<keyword evidence="3" id="KW-1185">Reference proteome</keyword>
<dbReference type="GO" id="GO:0022857">
    <property type="term" value="F:transmembrane transporter activity"/>
    <property type="evidence" value="ECO:0007669"/>
    <property type="project" value="InterPro"/>
</dbReference>
<dbReference type="Proteomes" id="UP001154078">
    <property type="component" value="Chromosome 3"/>
</dbReference>
<reference evidence="2" key="1">
    <citation type="submission" date="2021-12" db="EMBL/GenBank/DDBJ databases">
        <authorList>
            <person name="King R."/>
        </authorList>
    </citation>
    <scope>NUCLEOTIDE SEQUENCE</scope>
</reference>
<keyword evidence="1" id="KW-0472">Membrane</keyword>
<proteinExistence type="predicted"/>
<feature type="transmembrane region" description="Helical" evidence="1">
    <location>
        <begin position="349"/>
        <end position="373"/>
    </location>
</feature>
<accession>A0A9P0AZV6</accession>
<evidence type="ECO:0000313" key="2">
    <source>
        <dbReference type="EMBL" id="CAH0553383.1"/>
    </source>
</evidence>
<feature type="transmembrane region" description="Helical" evidence="1">
    <location>
        <begin position="49"/>
        <end position="72"/>
    </location>
</feature>
<organism evidence="2 3">
    <name type="scientific">Brassicogethes aeneus</name>
    <name type="common">Rape pollen beetle</name>
    <name type="synonym">Meligethes aeneus</name>
    <dbReference type="NCBI Taxonomy" id="1431903"/>
    <lineage>
        <taxon>Eukaryota</taxon>
        <taxon>Metazoa</taxon>
        <taxon>Ecdysozoa</taxon>
        <taxon>Arthropoda</taxon>
        <taxon>Hexapoda</taxon>
        <taxon>Insecta</taxon>
        <taxon>Pterygota</taxon>
        <taxon>Neoptera</taxon>
        <taxon>Endopterygota</taxon>
        <taxon>Coleoptera</taxon>
        <taxon>Polyphaga</taxon>
        <taxon>Cucujiformia</taxon>
        <taxon>Nitidulidae</taxon>
        <taxon>Meligethinae</taxon>
        <taxon>Brassicogethes</taxon>
    </lineage>
</organism>
<dbReference type="InterPro" id="IPR050327">
    <property type="entry name" value="Proton-linked_MCT"/>
</dbReference>
<sequence>MVEDKDANLVNGRVEVIAPRSVQQNGTPKKEVATAEEAFTPPDGGTRAWLVMLASFFCNGILFGVINSYSVIYKEFHAIMVEQNITNAAGKSALVGSLAMGTTFLVSPVSGVLTDCIGIRMTTFLGGLIASSGMFLSSFCVDNVTPLSFTYGVMYGLGGALAYTPSLAVLGHYFKRYLGFVNGLVTAGSSAFTIAMPYFIDACIQRFQIEWTLRILAMLSGMIMLFAFLFKPIKKNVKVKKVALSDIFNVSVIKNLKFVIWTTVIAISLFGYFVPYVYINDFVEKNFDKDNDAKLPVLCIGITSGVGRLIFGYIADRPRVNRIFLQQISFLSIGILTILLPFSSHNFSALLAIVLGMGLFDGCFISLLGPIAFDICGKDGATQAIGFLLGVCALPLTIGPYVAGNMLDNKYSFTVIFILAGIPPTIGSVAMFLIQCVKQKKQNVFPMGTRETQEGLITGRLLDNYSTSIKLENEKNCSKRGYEYSIL</sequence>
<evidence type="ECO:0000313" key="3">
    <source>
        <dbReference type="Proteomes" id="UP001154078"/>
    </source>
</evidence>
<feature type="transmembrane region" description="Helical" evidence="1">
    <location>
        <begin position="385"/>
        <end position="403"/>
    </location>
</feature>
<feature type="transmembrane region" description="Helical" evidence="1">
    <location>
        <begin position="151"/>
        <end position="170"/>
    </location>
</feature>
<protein>
    <recommendedName>
        <fullName evidence="4">Monocarboxylate transporter 10</fullName>
    </recommendedName>
</protein>